<dbReference type="Pfam" id="PF02470">
    <property type="entry name" value="MlaD"/>
    <property type="match status" value="1"/>
</dbReference>
<keyword evidence="1" id="KW-1133">Transmembrane helix</keyword>
<keyword evidence="1" id="KW-0812">Transmembrane</keyword>
<proteinExistence type="predicted"/>
<keyword evidence="1" id="KW-0472">Membrane</keyword>
<dbReference type="PANTHER" id="PTHR33371">
    <property type="entry name" value="INTERMEMBRANE PHOSPHOLIPID TRANSPORT SYSTEM BINDING PROTEIN MLAD-RELATED"/>
    <property type="match status" value="1"/>
</dbReference>
<dbReference type="EMBL" id="DWZI01000047">
    <property type="protein sequence ID" value="HJA86471.1"/>
    <property type="molecule type" value="Genomic_DNA"/>
</dbReference>
<organism evidence="3 4">
    <name type="scientific">Candidatus Bacteroides avicola</name>
    <dbReference type="NCBI Taxonomy" id="2838468"/>
    <lineage>
        <taxon>Bacteria</taxon>
        <taxon>Pseudomonadati</taxon>
        <taxon>Bacteroidota</taxon>
        <taxon>Bacteroidia</taxon>
        <taxon>Bacteroidales</taxon>
        <taxon>Bacteroidaceae</taxon>
        <taxon>Bacteroides</taxon>
    </lineage>
</organism>
<comment type="caution">
    <text evidence="3">The sequence shown here is derived from an EMBL/GenBank/DDBJ whole genome shotgun (WGS) entry which is preliminary data.</text>
</comment>
<name>A0A9D2HY31_9BACE</name>
<sequence>MNIKKYFTKEVRIGIAGIIALCVLVYGINYLKGIHLFKPTSYFYVKFQNVNGLTKSSPVFADGFRVGIVRELYYDYEHPGNVVAEIDVEPDLRIPKGSSAELATEMLGGVRMNLLLANNPREKHAIGDTIPGNLNNGMMGQVGEMVPQLEKMLPKLDSILGSLNTLLANPAIPATLHNVENLTANLSTTSRQLQALMSNDIPQLTGKLNAIGDNFVAISDNMKQIDYAAAMQKVDSTLANVKMITDKLGRKDNTVGLLLNDPTLYNNLSATTANAASLLEDLRLHPKRYVHFSLFGKKDK</sequence>
<dbReference type="InterPro" id="IPR003399">
    <property type="entry name" value="Mce/MlaD"/>
</dbReference>
<dbReference type="AlphaFoldDB" id="A0A9D2HY31"/>
<evidence type="ECO:0000313" key="3">
    <source>
        <dbReference type="EMBL" id="HJA86471.1"/>
    </source>
</evidence>
<evidence type="ECO:0000256" key="1">
    <source>
        <dbReference type="SAM" id="Phobius"/>
    </source>
</evidence>
<dbReference type="InterPro" id="IPR052336">
    <property type="entry name" value="MlaD_Phospholipid_Transporter"/>
</dbReference>
<evidence type="ECO:0000259" key="2">
    <source>
        <dbReference type="Pfam" id="PF02470"/>
    </source>
</evidence>
<feature type="domain" description="Mce/MlaD" evidence="2">
    <location>
        <begin position="40"/>
        <end position="107"/>
    </location>
</feature>
<gene>
    <name evidence="3" type="ORF">H9950_09850</name>
</gene>
<feature type="transmembrane region" description="Helical" evidence="1">
    <location>
        <begin position="12"/>
        <end position="31"/>
    </location>
</feature>
<reference evidence="3" key="2">
    <citation type="submission" date="2021-04" db="EMBL/GenBank/DDBJ databases">
        <authorList>
            <person name="Gilroy R."/>
        </authorList>
    </citation>
    <scope>NUCLEOTIDE SEQUENCE</scope>
    <source>
        <strain evidence="3">ChiHjej12B11-9795</strain>
    </source>
</reference>
<reference evidence="3" key="1">
    <citation type="journal article" date="2021" name="PeerJ">
        <title>Extensive microbial diversity within the chicken gut microbiome revealed by metagenomics and culture.</title>
        <authorList>
            <person name="Gilroy R."/>
            <person name="Ravi A."/>
            <person name="Getino M."/>
            <person name="Pursley I."/>
            <person name="Horton D.L."/>
            <person name="Alikhan N.F."/>
            <person name="Baker D."/>
            <person name="Gharbi K."/>
            <person name="Hall N."/>
            <person name="Watson M."/>
            <person name="Adriaenssens E.M."/>
            <person name="Foster-Nyarko E."/>
            <person name="Jarju S."/>
            <person name="Secka A."/>
            <person name="Antonio M."/>
            <person name="Oren A."/>
            <person name="Chaudhuri R.R."/>
            <person name="La Ragione R."/>
            <person name="Hildebrand F."/>
            <person name="Pallen M.J."/>
        </authorList>
    </citation>
    <scope>NUCLEOTIDE SEQUENCE</scope>
    <source>
        <strain evidence="3">ChiHjej12B11-9795</strain>
    </source>
</reference>
<dbReference type="Proteomes" id="UP000823862">
    <property type="component" value="Unassembled WGS sequence"/>
</dbReference>
<protein>
    <submittedName>
        <fullName evidence="3">MCE family protein</fullName>
    </submittedName>
</protein>
<evidence type="ECO:0000313" key="4">
    <source>
        <dbReference type="Proteomes" id="UP000823862"/>
    </source>
</evidence>
<accession>A0A9D2HY31</accession>
<dbReference type="PANTHER" id="PTHR33371:SF4">
    <property type="entry name" value="INTERMEMBRANE PHOSPHOLIPID TRANSPORT SYSTEM BINDING PROTEIN MLAD"/>
    <property type="match status" value="1"/>
</dbReference>